<dbReference type="GO" id="GO:0006094">
    <property type="term" value="P:gluconeogenesis"/>
    <property type="evidence" value="ECO:0007669"/>
    <property type="project" value="UniProtKB-UniRule"/>
</dbReference>
<comment type="pathway">
    <text evidence="1 10">Carbohydrate biosynthesis; gluconeogenesis.</text>
</comment>
<keyword evidence="4 10" id="KW-0312">Gluconeogenesis</keyword>
<dbReference type="CDD" id="cd00484">
    <property type="entry name" value="PEPCK_ATP"/>
    <property type="match status" value="1"/>
</dbReference>
<keyword evidence="8 10" id="KW-0456">Lyase</keyword>
<keyword evidence="10" id="KW-0464">Manganese</keyword>
<dbReference type="UniPathway" id="UPA00138"/>
<feature type="binding site" evidence="10">
    <location>
        <position position="233"/>
    </location>
    <ligand>
        <name>Mn(2+)</name>
        <dbReference type="ChEBI" id="CHEBI:29035"/>
    </ligand>
</feature>
<dbReference type="NCBIfam" id="NF006820">
    <property type="entry name" value="PRK09344.1-2"/>
    <property type="match status" value="1"/>
</dbReference>
<feature type="binding site" evidence="10">
    <location>
        <position position="462"/>
    </location>
    <ligand>
        <name>ATP</name>
        <dbReference type="ChEBI" id="CHEBI:30616"/>
    </ligand>
</feature>
<dbReference type="Gene3D" id="3.90.228.20">
    <property type="match status" value="1"/>
</dbReference>
<dbReference type="InterPro" id="IPR008210">
    <property type="entry name" value="PEP_carboxykinase_N"/>
</dbReference>
<organism evidence="11">
    <name type="scientific">Eiseniibacteriota bacterium</name>
    <dbReference type="NCBI Taxonomy" id="2212470"/>
    <lineage>
        <taxon>Bacteria</taxon>
        <taxon>Candidatus Eiseniibacteriota</taxon>
    </lineage>
</organism>
<comment type="similarity">
    <text evidence="2 10">Belongs to the phosphoenolpyruvate carboxykinase (ATP) family.</text>
</comment>
<sequence>MINYLDIKTPAQGEAAAVRSDYGLDAHGLTGLGTVYWNLPAPALVEEIVFRREGRVAHGGPVVLTTGKHTGRSANDKFIVREPDSENHVWWGPYNRPFAPDKFDELFGRLQGYLQGRDLFVQDCFAGADPDHRMPVRIVTELAWHSMFARNMFLPARTAEELRHHVPDFTVIAAPGFKGIPSIDQTASNTFIVLHLSQKLCIIGNTQYAGEIKKSVFTVLNYLLPLQGVMPMHCSANVGKDGDTALFFGLSGTGKTTLSADPARSLVGDDEHGWSDRGVFNFEGGCYAKVIRLSPAAEPQIYATTRRFGTILENVVLDPVHRTIDLDDDSLTENTRASYPLDFIENARPDGLGGHPKNIVFLTCDAQGVMPPIARLHPEQALYQFISGYTSKLAGTEAGLGKEPEITFSACFGGPFMVHHPATYAGILKRKVERYGAACWLVNTGWVGGPYGVGKRISIAHTRALLSAALSGELHRAPFRKDPIFGFEVPERCPGVPDAVLRPETSWSSPDLYWTRYRQLAQRFVENFRKFEAGTPPEVVAAGPKLEETAARR</sequence>
<feature type="binding site" evidence="10">
    <location>
        <begin position="456"/>
        <end position="457"/>
    </location>
    <ligand>
        <name>ATP</name>
        <dbReference type="ChEBI" id="CHEBI:30616"/>
    </ligand>
</feature>
<feature type="binding site" evidence="10">
    <location>
        <position position="336"/>
    </location>
    <ligand>
        <name>substrate</name>
    </ligand>
</feature>
<dbReference type="InterPro" id="IPR001272">
    <property type="entry name" value="PEP_carboxykinase_ATP"/>
</dbReference>
<evidence type="ECO:0000256" key="4">
    <source>
        <dbReference type="ARBA" id="ARBA00022432"/>
    </source>
</evidence>
<evidence type="ECO:0000313" key="11">
    <source>
        <dbReference type="EMBL" id="HGZ44196.1"/>
    </source>
</evidence>
<feature type="binding site" evidence="10">
    <location>
        <begin position="249"/>
        <end position="257"/>
    </location>
    <ligand>
        <name>ATP</name>
        <dbReference type="ChEBI" id="CHEBI:30616"/>
    </ligand>
</feature>
<feature type="binding site" evidence="10">
    <location>
        <position position="298"/>
    </location>
    <ligand>
        <name>ATP</name>
        <dbReference type="ChEBI" id="CHEBI:30616"/>
    </ligand>
</feature>
<dbReference type="EC" id="4.1.1.49" evidence="3 10"/>
<dbReference type="Gene3D" id="2.170.8.10">
    <property type="entry name" value="Phosphoenolpyruvate Carboxykinase, domain 2"/>
    <property type="match status" value="1"/>
</dbReference>
<dbReference type="GO" id="GO:0005829">
    <property type="term" value="C:cytosol"/>
    <property type="evidence" value="ECO:0007669"/>
    <property type="project" value="TreeGrafter"/>
</dbReference>
<comment type="function">
    <text evidence="10">Involved in the gluconeogenesis. Catalyzes the conversion of oxaloacetate (OAA) to phosphoenolpyruvate (PEP) through direct phosphoryl transfer between the nucleoside triphosphate and OAA.</text>
</comment>
<protein>
    <recommendedName>
        <fullName evidence="3 10">Phosphoenolpyruvate carboxykinase (ATP)</fullName>
        <shortName evidence="10">PCK</shortName>
        <shortName evidence="10">PEP carboxykinase</shortName>
        <shortName evidence="10">PEPCK</shortName>
        <ecNumber evidence="3 10">4.1.1.49</ecNumber>
    </recommendedName>
</protein>
<feature type="binding site" evidence="10">
    <location>
        <position position="214"/>
    </location>
    <ligand>
        <name>substrate</name>
    </ligand>
</feature>
<dbReference type="GO" id="GO:0005524">
    <property type="term" value="F:ATP binding"/>
    <property type="evidence" value="ECO:0007669"/>
    <property type="project" value="UniProtKB-UniRule"/>
</dbReference>
<keyword evidence="5 10" id="KW-0547">Nucleotide-binding</keyword>
<dbReference type="InterPro" id="IPR013035">
    <property type="entry name" value="PEP_carboxykinase_C"/>
</dbReference>
<feature type="binding site" evidence="10">
    <location>
        <position position="336"/>
    </location>
    <ligand>
        <name>ATP</name>
        <dbReference type="ChEBI" id="CHEBI:30616"/>
    </ligand>
</feature>
<keyword evidence="11" id="KW-0670">Pyruvate</keyword>
<comment type="cofactor">
    <cofactor evidence="10">
        <name>Mn(2+)</name>
        <dbReference type="ChEBI" id="CHEBI:29035"/>
    </cofactor>
    <text evidence="10">Binds 1 Mn(2+) ion per subunit.</text>
</comment>
<feature type="binding site" evidence="10">
    <location>
        <position position="208"/>
    </location>
    <ligand>
        <name>substrate</name>
    </ligand>
</feature>
<comment type="caution">
    <text evidence="11">The sequence shown here is derived from an EMBL/GenBank/DDBJ whole genome shotgun (WGS) entry which is preliminary data.</text>
</comment>
<dbReference type="NCBIfam" id="TIGR00224">
    <property type="entry name" value="pckA"/>
    <property type="match status" value="1"/>
</dbReference>
<dbReference type="AlphaFoldDB" id="A0A832MMX4"/>
<dbReference type="NCBIfam" id="NF006821">
    <property type="entry name" value="PRK09344.1-3"/>
    <property type="match status" value="1"/>
</dbReference>
<keyword evidence="7 10" id="KW-0067">ATP-binding</keyword>
<dbReference type="Pfam" id="PF01293">
    <property type="entry name" value="PEPCK_ATP"/>
    <property type="match status" value="1"/>
</dbReference>
<evidence type="ECO:0000256" key="10">
    <source>
        <dbReference type="HAMAP-Rule" id="MF_00453"/>
    </source>
</evidence>
<dbReference type="GO" id="GO:0004612">
    <property type="term" value="F:phosphoenolpyruvate carboxykinase (ATP) activity"/>
    <property type="evidence" value="ECO:0007669"/>
    <property type="project" value="UniProtKB-UniRule"/>
</dbReference>
<keyword evidence="11" id="KW-0418">Kinase</keyword>
<evidence type="ECO:0000256" key="9">
    <source>
        <dbReference type="ARBA" id="ARBA00047371"/>
    </source>
</evidence>
<keyword evidence="10" id="KW-0479">Metal-binding</keyword>
<accession>A0A832MMX4</accession>
<reference evidence="11" key="1">
    <citation type="journal article" date="2020" name="mSystems">
        <title>Genome- and Community-Level Interaction Insights into Carbon Utilization and Element Cycling Functions of Hydrothermarchaeota in Hydrothermal Sediment.</title>
        <authorList>
            <person name="Zhou Z."/>
            <person name="Liu Y."/>
            <person name="Xu W."/>
            <person name="Pan J."/>
            <person name="Luo Z.H."/>
            <person name="Li M."/>
        </authorList>
    </citation>
    <scope>NUCLEOTIDE SEQUENCE [LARGE SCALE GENOMIC DNA]</scope>
    <source>
        <strain evidence="11">SpSt-381</strain>
    </source>
</reference>
<feature type="binding site" evidence="10">
    <location>
        <position position="214"/>
    </location>
    <ligand>
        <name>ATP</name>
        <dbReference type="ChEBI" id="CHEBI:30616"/>
    </ligand>
</feature>
<dbReference type="Gene3D" id="3.40.449.10">
    <property type="entry name" value="Phosphoenolpyruvate Carboxykinase, domain 1"/>
    <property type="match status" value="1"/>
</dbReference>
<proteinExistence type="inferred from homology"/>
<dbReference type="GO" id="GO:0016301">
    <property type="term" value="F:kinase activity"/>
    <property type="evidence" value="ECO:0007669"/>
    <property type="project" value="UniProtKB-KW"/>
</dbReference>
<dbReference type="SUPFAM" id="SSF68923">
    <property type="entry name" value="PEP carboxykinase N-terminal domain"/>
    <property type="match status" value="1"/>
</dbReference>
<feature type="binding site" evidence="10">
    <location>
        <position position="270"/>
    </location>
    <ligand>
        <name>Mn(2+)</name>
        <dbReference type="ChEBI" id="CHEBI:29035"/>
    </ligand>
</feature>
<dbReference type="PANTHER" id="PTHR30031">
    <property type="entry name" value="PHOSPHOENOLPYRUVATE CARBOXYKINASE ATP"/>
    <property type="match status" value="1"/>
</dbReference>
<dbReference type="GO" id="GO:0046872">
    <property type="term" value="F:metal ion binding"/>
    <property type="evidence" value="ECO:0007669"/>
    <property type="project" value="UniProtKB-KW"/>
</dbReference>
<evidence type="ECO:0000256" key="7">
    <source>
        <dbReference type="ARBA" id="ARBA00022840"/>
    </source>
</evidence>
<evidence type="ECO:0000256" key="5">
    <source>
        <dbReference type="ARBA" id="ARBA00022741"/>
    </source>
</evidence>
<keyword evidence="10" id="KW-0963">Cytoplasm</keyword>
<evidence type="ECO:0000256" key="2">
    <source>
        <dbReference type="ARBA" id="ARBA00006052"/>
    </source>
</evidence>
<gene>
    <name evidence="10 11" type="primary">pckA</name>
    <name evidence="11" type="ORF">ENR23_12420</name>
</gene>
<evidence type="ECO:0000256" key="8">
    <source>
        <dbReference type="ARBA" id="ARBA00023239"/>
    </source>
</evidence>
<keyword evidence="6 10" id="KW-0210">Decarboxylase</keyword>
<keyword evidence="11" id="KW-0808">Transferase</keyword>
<dbReference type="EMBL" id="DSQF01000025">
    <property type="protein sequence ID" value="HGZ44196.1"/>
    <property type="molecule type" value="Genomic_DNA"/>
</dbReference>
<feature type="binding site" evidence="10">
    <location>
        <position position="72"/>
    </location>
    <ligand>
        <name>substrate</name>
    </ligand>
</feature>
<feature type="binding site" evidence="10">
    <location>
        <position position="214"/>
    </location>
    <ligand>
        <name>Mn(2+)</name>
        <dbReference type="ChEBI" id="CHEBI:29035"/>
    </ligand>
</feature>
<evidence type="ECO:0000256" key="3">
    <source>
        <dbReference type="ARBA" id="ARBA00012363"/>
    </source>
</evidence>
<name>A0A832MMX4_UNCEI</name>
<comment type="catalytic activity">
    <reaction evidence="9 10">
        <text>oxaloacetate + ATP = phosphoenolpyruvate + ADP + CO2</text>
        <dbReference type="Rhea" id="RHEA:18617"/>
        <dbReference type="ChEBI" id="CHEBI:16452"/>
        <dbReference type="ChEBI" id="CHEBI:16526"/>
        <dbReference type="ChEBI" id="CHEBI:30616"/>
        <dbReference type="ChEBI" id="CHEBI:58702"/>
        <dbReference type="ChEBI" id="CHEBI:456216"/>
        <dbReference type="EC" id="4.1.1.49"/>
    </reaction>
</comment>
<dbReference type="PANTHER" id="PTHR30031:SF0">
    <property type="entry name" value="PHOSPHOENOLPYRUVATE CARBOXYKINASE (ATP)"/>
    <property type="match status" value="1"/>
</dbReference>
<dbReference type="PIRSF" id="PIRSF006294">
    <property type="entry name" value="PEP_crbxkin"/>
    <property type="match status" value="1"/>
</dbReference>
<dbReference type="SUPFAM" id="SSF53795">
    <property type="entry name" value="PEP carboxykinase-like"/>
    <property type="match status" value="1"/>
</dbReference>
<feature type="binding site" evidence="10">
    <location>
        <position position="233"/>
    </location>
    <ligand>
        <name>ATP</name>
        <dbReference type="ChEBI" id="CHEBI:30616"/>
    </ligand>
</feature>
<evidence type="ECO:0000256" key="6">
    <source>
        <dbReference type="ARBA" id="ARBA00022793"/>
    </source>
</evidence>
<dbReference type="HAMAP" id="MF_00453">
    <property type="entry name" value="PEPCK_ATP"/>
    <property type="match status" value="1"/>
</dbReference>
<evidence type="ECO:0000256" key="1">
    <source>
        <dbReference type="ARBA" id="ARBA00004742"/>
    </source>
</evidence>
<comment type="subcellular location">
    <subcellularLocation>
        <location evidence="10">Cytoplasm</location>
    </subcellularLocation>
</comment>